<evidence type="ECO:0000313" key="2">
    <source>
        <dbReference type="EMBL" id="KAF6811067.1"/>
    </source>
</evidence>
<proteinExistence type="predicted"/>
<feature type="region of interest" description="Disordered" evidence="1">
    <location>
        <begin position="1"/>
        <end position="22"/>
    </location>
</feature>
<reference evidence="2 3" key="1">
    <citation type="journal article" date="2020" name="Phytopathology">
        <title>Genome Sequence Resources of Colletotrichum truncatum, C. plurivorum, C. musicola, and C. sojae: Four Species Pathogenic to Soybean (Glycine max).</title>
        <authorList>
            <person name="Rogerio F."/>
            <person name="Boufleur T.R."/>
            <person name="Ciampi-Guillardi M."/>
            <person name="Sukno S.A."/>
            <person name="Thon M.R."/>
            <person name="Massola Junior N.S."/>
            <person name="Baroncelli R."/>
        </authorList>
    </citation>
    <scope>NUCLEOTIDE SEQUENCE [LARGE SCALE GENOMIC DNA]</scope>
    <source>
        <strain evidence="2 3">LFN0009</strain>
    </source>
</reference>
<feature type="region of interest" description="Disordered" evidence="1">
    <location>
        <begin position="73"/>
        <end position="115"/>
    </location>
</feature>
<name>A0A8H6MW11_9PEZI</name>
<evidence type="ECO:0000313" key="3">
    <source>
        <dbReference type="Proteomes" id="UP000652219"/>
    </source>
</evidence>
<sequence length="409" mass="43058">MSSIRGPRAPQTTVTCGLPSPAPVPAAAPGGVDTPDGGWHLVRASSETCAAANTEYIHTLYLLVATREDSNNVGNASQPGLDACCDRTGSTSPTKPSQQTTYLDQTRPAPSPGNNTTGQACLPSACHARPRTEGLVAAGLVVTVPAADRRGHYWHWLSSPAPATQPSLAACAPRSTSPRRRGPGDLMFPMLLSPPHRGDDPRPAISSNATTTPQCYDAFNARSNPGAWPDGGAWRYAVDVRNSLAATQYTGRTQDAACDNARRNGFFLTDSNHVAWWSDGAPDLRLSRSPPLFEKQQRCSSDDVQTLHPALFSGGGGGVDPTCPVPTPSGAVLDGDSCHLPALGRLQFLRPGGLLETPHADGSDGCSKAKVARGLVHSPVVPPKPTSHEAESEPEIRLSRLSLRTLVLK</sequence>
<gene>
    <name evidence="2" type="ORF">CSOJ01_05991</name>
</gene>
<feature type="compositionally biased region" description="Low complexity" evidence="1">
    <location>
        <begin position="88"/>
        <end position="101"/>
    </location>
</feature>
<dbReference type="AlphaFoldDB" id="A0A8H6MW11"/>
<accession>A0A8H6MW11</accession>
<dbReference type="Proteomes" id="UP000652219">
    <property type="component" value="Unassembled WGS sequence"/>
</dbReference>
<comment type="caution">
    <text evidence="2">The sequence shown here is derived from an EMBL/GenBank/DDBJ whole genome shotgun (WGS) entry which is preliminary data.</text>
</comment>
<feature type="region of interest" description="Disordered" evidence="1">
    <location>
        <begin position="165"/>
        <end position="184"/>
    </location>
</feature>
<organism evidence="2 3">
    <name type="scientific">Colletotrichum sojae</name>
    <dbReference type="NCBI Taxonomy" id="2175907"/>
    <lineage>
        <taxon>Eukaryota</taxon>
        <taxon>Fungi</taxon>
        <taxon>Dikarya</taxon>
        <taxon>Ascomycota</taxon>
        <taxon>Pezizomycotina</taxon>
        <taxon>Sordariomycetes</taxon>
        <taxon>Hypocreomycetidae</taxon>
        <taxon>Glomerellales</taxon>
        <taxon>Glomerellaceae</taxon>
        <taxon>Colletotrichum</taxon>
        <taxon>Colletotrichum orchidearum species complex</taxon>
    </lineage>
</organism>
<protein>
    <submittedName>
        <fullName evidence="2">Uncharacterized protein</fullName>
    </submittedName>
</protein>
<keyword evidence="3" id="KW-1185">Reference proteome</keyword>
<dbReference type="EMBL" id="WIGN01000079">
    <property type="protein sequence ID" value="KAF6811067.1"/>
    <property type="molecule type" value="Genomic_DNA"/>
</dbReference>
<evidence type="ECO:0000256" key="1">
    <source>
        <dbReference type="SAM" id="MobiDB-lite"/>
    </source>
</evidence>